<name>A0A0C3KMB7_PISTI</name>
<proteinExistence type="predicted"/>
<feature type="compositionally biased region" description="Low complexity" evidence="1">
    <location>
        <begin position="681"/>
        <end position="700"/>
    </location>
</feature>
<dbReference type="EMBL" id="KN831951">
    <property type="protein sequence ID" value="KIO10752.1"/>
    <property type="molecule type" value="Genomic_DNA"/>
</dbReference>
<feature type="compositionally biased region" description="Basic and acidic residues" evidence="1">
    <location>
        <begin position="108"/>
        <end position="117"/>
    </location>
</feature>
<dbReference type="STRING" id="870435.A0A0C3KMB7"/>
<feature type="compositionally biased region" description="Basic and acidic residues" evidence="1">
    <location>
        <begin position="66"/>
        <end position="75"/>
    </location>
</feature>
<evidence type="ECO:0000313" key="2">
    <source>
        <dbReference type="EMBL" id="KIO10752.1"/>
    </source>
</evidence>
<evidence type="ECO:0000256" key="1">
    <source>
        <dbReference type="SAM" id="MobiDB-lite"/>
    </source>
</evidence>
<feature type="compositionally biased region" description="Polar residues" evidence="1">
    <location>
        <begin position="120"/>
        <end position="159"/>
    </location>
</feature>
<feature type="region of interest" description="Disordered" evidence="1">
    <location>
        <begin position="17"/>
        <end position="75"/>
    </location>
</feature>
<dbReference type="Proteomes" id="UP000054217">
    <property type="component" value="Unassembled WGS sequence"/>
</dbReference>
<feature type="compositionally biased region" description="Basic and acidic residues" evidence="1">
    <location>
        <begin position="238"/>
        <end position="254"/>
    </location>
</feature>
<feature type="compositionally biased region" description="Basic residues" evidence="1">
    <location>
        <begin position="162"/>
        <end position="172"/>
    </location>
</feature>
<feature type="compositionally biased region" description="Polar residues" evidence="1">
    <location>
        <begin position="29"/>
        <end position="38"/>
    </location>
</feature>
<feature type="region of interest" description="Disordered" evidence="1">
    <location>
        <begin position="220"/>
        <end position="274"/>
    </location>
</feature>
<feature type="compositionally biased region" description="Polar residues" evidence="1">
    <location>
        <begin position="573"/>
        <end position="584"/>
    </location>
</feature>
<feature type="compositionally biased region" description="Polar residues" evidence="1">
    <location>
        <begin position="409"/>
        <end position="428"/>
    </location>
</feature>
<feature type="compositionally biased region" description="Basic and acidic residues" evidence="1">
    <location>
        <begin position="598"/>
        <end position="608"/>
    </location>
</feature>
<feature type="region of interest" description="Disordered" evidence="1">
    <location>
        <begin position="370"/>
        <end position="460"/>
    </location>
</feature>
<feature type="compositionally biased region" description="Basic and acidic residues" evidence="1">
    <location>
        <begin position="382"/>
        <end position="393"/>
    </location>
</feature>
<reference evidence="2 3" key="1">
    <citation type="submission" date="2014-04" db="EMBL/GenBank/DDBJ databases">
        <authorList>
            <consortium name="DOE Joint Genome Institute"/>
            <person name="Kuo A."/>
            <person name="Kohler A."/>
            <person name="Costa M.D."/>
            <person name="Nagy L.G."/>
            <person name="Floudas D."/>
            <person name="Copeland A."/>
            <person name="Barry K.W."/>
            <person name="Cichocki N."/>
            <person name="Veneault-Fourrey C."/>
            <person name="LaButti K."/>
            <person name="Lindquist E.A."/>
            <person name="Lipzen A."/>
            <person name="Lundell T."/>
            <person name="Morin E."/>
            <person name="Murat C."/>
            <person name="Sun H."/>
            <person name="Tunlid A."/>
            <person name="Henrissat B."/>
            <person name="Grigoriev I.V."/>
            <person name="Hibbett D.S."/>
            <person name="Martin F."/>
            <person name="Nordberg H.P."/>
            <person name="Cantor M.N."/>
            <person name="Hua S.X."/>
        </authorList>
    </citation>
    <scope>NUCLEOTIDE SEQUENCE [LARGE SCALE GENOMIC DNA]</scope>
    <source>
        <strain evidence="2 3">Marx 270</strain>
    </source>
</reference>
<feature type="region of interest" description="Disordered" evidence="1">
    <location>
        <begin position="648"/>
        <end position="700"/>
    </location>
</feature>
<feature type="region of interest" description="Disordered" evidence="1">
    <location>
        <begin position="94"/>
        <end position="186"/>
    </location>
</feature>
<dbReference type="HOGENOM" id="CLU_350937_0_0_1"/>
<keyword evidence="3" id="KW-1185">Reference proteome</keyword>
<sequence length="802" mass="87289">MTVKEQVKEIIHEIKHHFSHHKHHRDESSTSSHTLVSDDSSHTAHSGGHSRPGTPEGGELSSHLGTPEHGDFVPTTPERKRVLSVSSHKHNVFLKLRRRKSSNLSVDPRSKTPEREVFPNGSQPGTPEHSVTSSNPGTPESSSFNHGSARQRVPSTPTRKPNVLHKFRRGSSHFKSSSEPHAPEKGEIPVIHHHSSMSKLREHLGSHAPETTELPAIHHHSSLSKLRDGQDVFQSDAEADREVAETATAKDGESTHGPLPIIITSPPMEEKTESYGGTLHPSMYEGGVDIIDRPSVQLECEPVPEAEEEVAGEDTGSFVGVDRVQTQTNLDTEQNQTDLDMEPAETNVNVGQTQADSDTVQTQMDLDVGQTQADLDVGQTRTDLDVEQTRADSDIEQGLTDLDGEQTRTDLNVGQTQADSDTVQTQTDLKVEETQADSDIEQGQTDLEVEHTQADSDIEQSQTDLVVEQTQVDSDIEQSQSDLVVEQTRSDLNVEQGQVDLDVEQGQADLDVEQTRTELDVEQAQTDLAVEQMQTELGVEQGQADLNIGQAQAEAETQTSAEPASEGPVVAPISQQVCDSSSASDPVAIIDSALNPDGNDRKSVEVPHADPVTVDPPVLAVIDGDQDIATEEVKEPIESEMFATKDDYEAEVQGQSTVDTSLSEETTLAQSVPSLPEPVNPHVSSTHPTPPASTSVPSSSPYLPRLTAPTMFLPIPNVRVVFPFWSLLGWLSPWRVFSFFRSLFSPSSSEDASHSLSSASLELASSHYHPQFYLTFPSPFLSASPLFTGSPKSHDSRSSLPR</sequence>
<organism evidence="2 3">
    <name type="scientific">Pisolithus tinctorius Marx 270</name>
    <dbReference type="NCBI Taxonomy" id="870435"/>
    <lineage>
        <taxon>Eukaryota</taxon>
        <taxon>Fungi</taxon>
        <taxon>Dikarya</taxon>
        <taxon>Basidiomycota</taxon>
        <taxon>Agaricomycotina</taxon>
        <taxon>Agaricomycetes</taxon>
        <taxon>Agaricomycetidae</taxon>
        <taxon>Boletales</taxon>
        <taxon>Sclerodermatineae</taxon>
        <taxon>Pisolithaceae</taxon>
        <taxon>Pisolithus</taxon>
    </lineage>
</organism>
<gene>
    <name evidence="2" type="ORF">M404DRAFT_995216</name>
</gene>
<feature type="compositionally biased region" description="Low complexity" evidence="1">
    <location>
        <begin position="550"/>
        <end position="566"/>
    </location>
</feature>
<dbReference type="InParanoid" id="A0A0C3KMB7"/>
<accession>A0A0C3KMB7</accession>
<dbReference type="AlphaFoldDB" id="A0A0C3KMB7"/>
<evidence type="ECO:0000313" key="3">
    <source>
        <dbReference type="Proteomes" id="UP000054217"/>
    </source>
</evidence>
<feature type="region of interest" description="Disordered" evidence="1">
    <location>
        <begin position="546"/>
        <end position="616"/>
    </location>
</feature>
<protein>
    <submittedName>
        <fullName evidence="2">Uncharacterized protein</fullName>
    </submittedName>
</protein>
<feature type="compositionally biased region" description="Polar residues" evidence="1">
    <location>
        <begin position="653"/>
        <end position="673"/>
    </location>
</feature>
<reference evidence="3" key="2">
    <citation type="submission" date="2015-01" db="EMBL/GenBank/DDBJ databases">
        <title>Evolutionary Origins and Diversification of the Mycorrhizal Mutualists.</title>
        <authorList>
            <consortium name="DOE Joint Genome Institute"/>
            <consortium name="Mycorrhizal Genomics Consortium"/>
            <person name="Kohler A."/>
            <person name="Kuo A."/>
            <person name="Nagy L.G."/>
            <person name="Floudas D."/>
            <person name="Copeland A."/>
            <person name="Barry K.W."/>
            <person name="Cichocki N."/>
            <person name="Veneault-Fourrey C."/>
            <person name="LaButti K."/>
            <person name="Lindquist E.A."/>
            <person name="Lipzen A."/>
            <person name="Lundell T."/>
            <person name="Morin E."/>
            <person name="Murat C."/>
            <person name="Riley R."/>
            <person name="Ohm R."/>
            <person name="Sun H."/>
            <person name="Tunlid A."/>
            <person name="Henrissat B."/>
            <person name="Grigoriev I.V."/>
            <person name="Hibbett D.S."/>
            <person name="Martin F."/>
        </authorList>
    </citation>
    <scope>NUCLEOTIDE SEQUENCE [LARGE SCALE GENOMIC DNA]</scope>
    <source>
        <strain evidence="3">Marx 270</strain>
    </source>
</reference>
<feature type="compositionally biased region" description="Basic and acidic residues" evidence="1">
    <location>
        <begin position="176"/>
        <end position="186"/>
    </location>
</feature>
<dbReference type="OrthoDB" id="2693551at2759"/>